<organism evidence="1 2">
    <name type="scientific">Halobacillus salinarum</name>
    <dbReference type="NCBI Taxonomy" id="2932257"/>
    <lineage>
        <taxon>Bacteria</taxon>
        <taxon>Bacillati</taxon>
        <taxon>Bacillota</taxon>
        <taxon>Bacilli</taxon>
        <taxon>Bacillales</taxon>
        <taxon>Bacillaceae</taxon>
        <taxon>Halobacillus</taxon>
    </lineage>
</organism>
<proteinExistence type="predicted"/>
<dbReference type="Proteomes" id="UP000831787">
    <property type="component" value="Chromosome"/>
</dbReference>
<evidence type="ECO:0000313" key="1">
    <source>
        <dbReference type="EMBL" id="UOQ43373.1"/>
    </source>
</evidence>
<keyword evidence="2" id="KW-1185">Reference proteome</keyword>
<gene>
    <name evidence="1" type="ORF">MUN89_15795</name>
</gene>
<accession>A0ABY4EFX3</accession>
<dbReference type="RefSeq" id="WP_244708732.1">
    <property type="nucleotide sequence ID" value="NZ_CP095073.1"/>
</dbReference>
<dbReference type="EMBL" id="CP095073">
    <property type="protein sequence ID" value="UOQ43373.1"/>
    <property type="molecule type" value="Genomic_DNA"/>
</dbReference>
<evidence type="ECO:0000313" key="2">
    <source>
        <dbReference type="Proteomes" id="UP000831787"/>
    </source>
</evidence>
<reference evidence="1 2" key="1">
    <citation type="submission" date="2022-04" db="EMBL/GenBank/DDBJ databases">
        <title>Halobacillus sp. isolated from saltern.</title>
        <authorList>
            <person name="Won M."/>
            <person name="Lee C.-M."/>
            <person name="Woen H.-Y."/>
            <person name="Kwon S.-W."/>
        </authorList>
    </citation>
    <scope>NUCLEOTIDE SEQUENCE [LARGE SCALE GENOMIC DNA]</scope>
    <source>
        <strain evidence="1 2">SSBR10-3</strain>
    </source>
</reference>
<protein>
    <submittedName>
        <fullName evidence="1">Uncharacterized protein</fullName>
    </submittedName>
</protein>
<sequence>MTTVTGRTLPEVVNRCREIEERGFECISPIKKLYKTKKLYAHESNTRAHLSKDIFVGMDDVVLFKAVYRDKSIPANE</sequence>
<name>A0ABY4EFX3_9BACI</name>